<proteinExistence type="predicted"/>
<evidence type="ECO:0000313" key="1">
    <source>
        <dbReference type="EMBL" id="RMC06351.1"/>
    </source>
</evidence>
<gene>
    <name evidence="1" type="ORF">DUI87_15783</name>
</gene>
<dbReference type="OrthoDB" id="8935577at2759"/>
<dbReference type="AlphaFoldDB" id="A0A3M0K202"/>
<name>A0A3M0K202_HIRRU</name>
<reference evidence="1 2" key="1">
    <citation type="submission" date="2018-07" db="EMBL/GenBank/DDBJ databases">
        <title>A high quality draft genome assembly of the barn swallow (H. rustica rustica).</title>
        <authorList>
            <person name="Formenti G."/>
            <person name="Chiara M."/>
            <person name="Poveda L."/>
            <person name="Francoijs K.-J."/>
            <person name="Bonisoli-Alquati A."/>
            <person name="Canova L."/>
            <person name="Gianfranceschi L."/>
            <person name="Horner D.S."/>
            <person name="Saino N."/>
        </authorList>
    </citation>
    <scope>NUCLEOTIDE SEQUENCE [LARGE SCALE GENOMIC DNA]</scope>
    <source>
        <strain evidence="1">Chelidonia</strain>
        <tissue evidence="1">Blood</tissue>
    </source>
</reference>
<dbReference type="EMBL" id="QRBI01000120">
    <property type="protein sequence ID" value="RMC06351.1"/>
    <property type="molecule type" value="Genomic_DNA"/>
</dbReference>
<evidence type="ECO:0000313" key="2">
    <source>
        <dbReference type="Proteomes" id="UP000269221"/>
    </source>
</evidence>
<dbReference type="Proteomes" id="UP000269221">
    <property type="component" value="Unassembled WGS sequence"/>
</dbReference>
<sequence>MESLRSCRSKILDRFQEYLKKKPLRREILEAYKRLKSTVDKCLSMSGYSEVNLGKLFSVSIGRSVGESSNERQ</sequence>
<accession>A0A3M0K202</accession>
<keyword evidence="2" id="KW-1185">Reference proteome</keyword>
<organism evidence="1 2">
    <name type="scientific">Hirundo rustica rustica</name>
    <dbReference type="NCBI Taxonomy" id="333673"/>
    <lineage>
        <taxon>Eukaryota</taxon>
        <taxon>Metazoa</taxon>
        <taxon>Chordata</taxon>
        <taxon>Craniata</taxon>
        <taxon>Vertebrata</taxon>
        <taxon>Euteleostomi</taxon>
        <taxon>Archelosauria</taxon>
        <taxon>Archosauria</taxon>
        <taxon>Dinosauria</taxon>
        <taxon>Saurischia</taxon>
        <taxon>Theropoda</taxon>
        <taxon>Coelurosauria</taxon>
        <taxon>Aves</taxon>
        <taxon>Neognathae</taxon>
        <taxon>Neoaves</taxon>
        <taxon>Telluraves</taxon>
        <taxon>Australaves</taxon>
        <taxon>Passeriformes</taxon>
        <taxon>Sylvioidea</taxon>
        <taxon>Hirundinidae</taxon>
        <taxon>Hirundo</taxon>
    </lineage>
</organism>
<protein>
    <submittedName>
        <fullName evidence="1">Uncharacterized protein</fullName>
    </submittedName>
</protein>
<dbReference type="STRING" id="333673.A0A3M0K202"/>
<comment type="caution">
    <text evidence="1">The sequence shown here is derived from an EMBL/GenBank/DDBJ whole genome shotgun (WGS) entry which is preliminary data.</text>
</comment>